<dbReference type="Proteomes" id="UP000218209">
    <property type="component" value="Unassembled WGS sequence"/>
</dbReference>
<organism evidence="2 3">
    <name type="scientific">Porphyra umbilicalis</name>
    <name type="common">Purple laver</name>
    <name type="synonym">Red alga</name>
    <dbReference type="NCBI Taxonomy" id="2786"/>
    <lineage>
        <taxon>Eukaryota</taxon>
        <taxon>Rhodophyta</taxon>
        <taxon>Bangiophyceae</taxon>
        <taxon>Bangiales</taxon>
        <taxon>Bangiaceae</taxon>
        <taxon>Porphyra</taxon>
    </lineage>
</organism>
<dbReference type="EMBL" id="KV918763">
    <property type="protein sequence ID" value="OSX81393.1"/>
    <property type="molecule type" value="Genomic_DNA"/>
</dbReference>
<accession>A0A1X6PL62</accession>
<reference evidence="2 3" key="1">
    <citation type="submission" date="2017-03" db="EMBL/GenBank/DDBJ databases">
        <title>WGS assembly of Porphyra umbilicalis.</title>
        <authorList>
            <person name="Brawley S.H."/>
            <person name="Blouin N.A."/>
            <person name="Ficko-Blean E."/>
            <person name="Wheeler G.L."/>
            <person name="Lohr M."/>
            <person name="Goodson H.V."/>
            <person name="Jenkins J.W."/>
            <person name="Blaby-Haas C.E."/>
            <person name="Helliwell K.E."/>
            <person name="Chan C."/>
            <person name="Marriage T."/>
            <person name="Bhattacharya D."/>
            <person name="Klein A.S."/>
            <person name="Badis Y."/>
            <person name="Brodie J."/>
            <person name="Cao Y."/>
            <person name="Collen J."/>
            <person name="Dittami S.M."/>
            <person name="Gachon C.M."/>
            <person name="Green B.R."/>
            <person name="Karpowicz S."/>
            <person name="Kim J.W."/>
            <person name="Kudahl U."/>
            <person name="Lin S."/>
            <person name="Michel G."/>
            <person name="Mittag M."/>
            <person name="Olson B.J."/>
            <person name="Pangilinan J."/>
            <person name="Peng Y."/>
            <person name="Qiu H."/>
            <person name="Shu S."/>
            <person name="Singer J.T."/>
            <person name="Smith A.G."/>
            <person name="Sprecher B.N."/>
            <person name="Wagner V."/>
            <person name="Wang W."/>
            <person name="Wang Z.-Y."/>
            <person name="Yan J."/>
            <person name="Yarish C."/>
            <person name="Zoeuner-Riek S."/>
            <person name="Zhuang Y."/>
            <person name="Zou Y."/>
            <person name="Lindquist E.A."/>
            <person name="Grimwood J."/>
            <person name="Barry K."/>
            <person name="Rokhsar D.S."/>
            <person name="Schmutz J."/>
            <person name="Stiller J.W."/>
            <person name="Grossman A.R."/>
            <person name="Prochnik S.E."/>
        </authorList>
    </citation>
    <scope>NUCLEOTIDE SEQUENCE [LARGE SCALE GENOMIC DNA]</scope>
    <source>
        <strain evidence="2">4086291</strain>
    </source>
</reference>
<feature type="compositionally biased region" description="Low complexity" evidence="1">
    <location>
        <begin position="239"/>
        <end position="257"/>
    </location>
</feature>
<gene>
    <name evidence="2" type="ORF">BU14_0022s0113</name>
</gene>
<evidence type="ECO:0000313" key="2">
    <source>
        <dbReference type="EMBL" id="OSX81393.1"/>
    </source>
</evidence>
<protein>
    <submittedName>
        <fullName evidence="2">Uncharacterized protein</fullName>
    </submittedName>
</protein>
<dbReference type="AlphaFoldDB" id="A0A1X6PL62"/>
<feature type="region of interest" description="Disordered" evidence="1">
    <location>
        <begin position="197"/>
        <end position="258"/>
    </location>
</feature>
<proteinExistence type="predicted"/>
<name>A0A1X6PL62_PORUM</name>
<keyword evidence="3" id="KW-1185">Reference proteome</keyword>
<evidence type="ECO:0000313" key="3">
    <source>
        <dbReference type="Proteomes" id="UP000218209"/>
    </source>
</evidence>
<sequence>MDEAGLAAAVAAASSTHAKAPPFAGPTGFRAWGAEVAIWLRLTSVPPNKQAATLTAAMTGVAKRLALRLPPDVMFGDTGVDSLMSLLRSRFGDAGGTTSKVAFDGLRSCTRGNSTMQEYLVSLDEAVALCEEADCTLSDAMQTHVVVDQANLSSAEQSMALSTASTGTDAPVTYLAITRAPLLLYGGKAKKTDVALLAQPRPSRTPRPPRKPPGGGGIQAAGRRPRAPAGIARRRATPSATVVCGSSTSASVASPSRTRVEGVPMTTLLPLPSSTWWCSRGQRAPPGRCPPARSSWTRALRPLWWETIG</sequence>
<evidence type="ECO:0000256" key="1">
    <source>
        <dbReference type="SAM" id="MobiDB-lite"/>
    </source>
</evidence>